<dbReference type="Gene3D" id="2.170.270.10">
    <property type="entry name" value="SET domain"/>
    <property type="match status" value="1"/>
</dbReference>
<feature type="region of interest" description="Disordered" evidence="4">
    <location>
        <begin position="183"/>
        <end position="214"/>
    </location>
</feature>
<dbReference type="InterPro" id="IPR052296">
    <property type="entry name" value="TR-Histone_Methyltrans"/>
</dbReference>
<organism evidence="6 7">
    <name type="scientific">Calicophoron daubneyi</name>
    <name type="common">Rumen fluke</name>
    <name type="synonym">Paramphistomum daubneyi</name>
    <dbReference type="NCBI Taxonomy" id="300641"/>
    <lineage>
        <taxon>Eukaryota</taxon>
        <taxon>Metazoa</taxon>
        <taxon>Spiralia</taxon>
        <taxon>Lophotrochozoa</taxon>
        <taxon>Platyhelminthes</taxon>
        <taxon>Trematoda</taxon>
        <taxon>Digenea</taxon>
        <taxon>Plagiorchiida</taxon>
        <taxon>Pronocephalata</taxon>
        <taxon>Paramphistomoidea</taxon>
        <taxon>Paramphistomidae</taxon>
        <taxon>Calicophoron</taxon>
    </lineage>
</organism>
<dbReference type="Pfam" id="PF21549">
    <property type="entry name" value="PRDM2_PR"/>
    <property type="match status" value="1"/>
</dbReference>
<dbReference type="InterPro" id="IPR013087">
    <property type="entry name" value="Znf_C2H2_type"/>
</dbReference>
<evidence type="ECO:0000256" key="2">
    <source>
        <dbReference type="ARBA" id="ARBA00023242"/>
    </source>
</evidence>
<dbReference type="Gene3D" id="3.30.160.60">
    <property type="entry name" value="Classic Zinc Finger"/>
    <property type="match status" value="1"/>
</dbReference>
<dbReference type="GO" id="GO:0008270">
    <property type="term" value="F:zinc ion binding"/>
    <property type="evidence" value="ECO:0007669"/>
    <property type="project" value="UniProtKB-KW"/>
</dbReference>
<dbReference type="Proteomes" id="UP001497525">
    <property type="component" value="Unassembled WGS sequence"/>
</dbReference>
<evidence type="ECO:0000259" key="5">
    <source>
        <dbReference type="PROSITE" id="PS50157"/>
    </source>
</evidence>
<accession>A0AAV2TN17</accession>
<feature type="compositionally biased region" description="Basic and acidic residues" evidence="4">
    <location>
        <begin position="435"/>
        <end position="447"/>
    </location>
</feature>
<protein>
    <recommendedName>
        <fullName evidence="5">C2H2-type domain-containing protein</fullName>
    </recommendedName>
</protein>
<keyword evidence="3" id="KW-0479">Metal-binding</keyword>
<comment type="caution">
    <text evidence="6">The sequence shown here is derived from an EMBL/GenBank/DDBJ whole genome shotgun (WGS) entry which is preliminary data.</text>
</comment>
<feature type="region of interest" description="Disordered" evidence="4">
    <location>
        <begin position="418"/>
        <end position="458"/>
    </location>
</feature>
<dbReference type="PROSITE" id="PS50157">
    <property type="entry name" value="ZINC_FINGER_C2H2_2"/>
    <property type="match status" value="2"/>
</dbReference>
<dbReference type="PROSITE" id="PS00028">
    <property type="entry name" value="ZINC_FINGER_C2H2_1"/>
    <property type="match status" value="2"/>
</dbReference>
<dbReference type="SMART" id="SM00355">
    <property type="entry name" value="ZnF_C2H2"/>
    <property type="match status" value="2"/>
</dbReference>
<dbReference type="InterPro" id="IPR036236">
    <property type="entry name" value="Znf_C2H2_sf"/>
</dbReference>
<feature type="domain" description="C2H2-type" evidence="5">
    <location>
        <begin position="396"/>
        <end position="423"/>
    </location>
</feature>
<keyword evidence="3" id="KW-0862">Zinc</keyword>
<comment type="subcellular location">
    <subcellularLocation>
        <location evidence="1">Nucleus</location>
    </subcellularLocation>
</comment>
<dbReference type="PANTHER" id="PTHR16516">
    <property type="entry name" value="AGAP007109-PA"/>
    <property type="match status" value="1"/>
</dbReference>
<evidence type="ECO:0000313" key="6">
    <source>
        <dbReference type="EMBL" id="CAL5138680.1"/>
    </source>
</evidence>
<dbReference type="PANTHER" id="PTHR16516:SF4">
    <property type="entry name" value="C2H2-TYPE DOMAIN-CONTAINING PROTEIN"/>
    <property type="match status" value="1"/>
</dbReference>
<name>A0AAV2TN17_CALDB</name>
<dbReference type="GO" id="GO:0006355">
    <property type="term" value="P:regulation of DNA-templated transcription"/>
    <property type="evidence" value="ECO:0007669"/>
    <property type="project" value="TreeGrafter"/>
</dbReference>
<keyword evidence="2" id="KW-0539">Nucleus</keyword>
<sequence>MGMITTVELEEGLCFGPLPTELMIADPAYLIAQTTTDNLSELPKIRTDPHKLSQPTRLIEWVCNLRSARCPGEQNVELIRIPTTGQSFYRTTKCIHAGQEMLVWFRKLDLQPLLIDLLKQPHIYRAWFDQTTQDSRKRLGGEENNVTEDVYHEAAFCCPACGITFIYIYPYICHRLSKCPRQNGRDAGKLRPSPTHLANKHSDSSNNPFMLDSKPQPTLLQSDVPHYQPGKSVFNQLQENVILNPNASWQQVNTASSGFSEITETGQKGIIRSNGIRSVYGEENLRAQGLPITSQAPSSENLCMKNVIKPLHYNKRSKIFQRHCFQSHTHQQPFVPGDHADEHRHRKSSTHAKSGLTTLKTRNPLVEHLLQKLSQQLETPSLTTDYPLSNMSPVQNWCARCSVTFRLTSDLVQHMRTHHNNTITNNGSKNRSATKNREKLSESHFGDSEDSDTDLNSNLELTDLPLNVMPESVRQTTAEDPLINPRPGQLTCKLCGEIFRERHHLTRHMTSHT</sequence>
<dbReference type="SUPFAM" id="SSF57667">
    <property type="entry name" value="beta-beta-alpha zinc fingers"/>
    <property type="match status" value="1"/>
</dbReference>
<proteinExistence type="predicted"/>
<evidence type="ECO:0000256" key="1">
    <source>
        <dbReference type="ARBA" id="ARBA00004123"/>
    </source>
</evidence>
<dbReference type="InterPro" id="IPR046341">
    <property type="entry name" value="SET_dom_sf"/>
</dbReference>
<feature type="compositionally biased region" description="Polar residues" evidence="4">
    <location>
        <begin position="420"/>
        <end position="433"/>
    </location>
</feature>
<evidence type="ECO:0000256" key="3">
    <source>
        <dbReference type="PROSITE-ProRule" id="PRU00042"/>
    </source>
</evidence>
<dbReference type="AlphaFoldDB" id="A0AAV2TN17"/>
<dbReference type="EMBL" id="CAXLJL010000512">
    <property type="protein sequence ID" value="CAL5138680.1"/>
    <property type="molecule type" value="Genomic_DNA"/>
</dbReference>
<keyword evidence="3" id="KW-0863">Zinc-finger</keyword>
<dbReference type="InterPro" id="IPR001214">
    <property type="entry name" value="SET_dom"/>
</dbReference>
<dbReference type="GO" id="GO:0005634">
    <property type="term" value="C:nucleus"/>
    <property type="evidence" value="ECO:0007669"/>
    <property type="project" value="UniProtKB-SubCell"/>
</dbReference>
<evidence type="ECO:0000256" key="4">
    <source>
        <dbReference type="SAM" id="MobiDB-lite"/>
    </source>
</evidence>
<evidence type="ECO:0000313" key="7">
    <source>
        <dbReference type="Proteomes" id="UP001497525"/>
    </source>
</evidence>
<feature type="domain" description="C2H2-type" evidence="5">
    <location>
        <begin position="490"/>
        <end position="513"/>
    </location>
</feature>
<reference evidence="6" key="1">
    <citation type="submission" date="2024-06" db="EMBL/GenBank/DDBJ databases">
        <authorList>
            <person name="Liu X."/>
            <person name="Lenzi L."/>
            <person name="Haldenby T S."/>
            <person name="Uol C."/>
        </authorList>
    </citation>
    <scope>NUCLEOTIDE SEQUENCE</scope>
</reference>
<gene>
    <name evidence="6" type="ORF">CDAUBV1_LOCUS13497</name>
</gene>